<dbReference type="FunFam" id="3.40.640.10:FF:000024">
    <property type="entry name" value="Kynurenine--oxoglutarate transaminase 3"/>
    <property type="match status" value="1"/>
</dbReference>
<dbReference type="InterPro" id="IPR004839">
    <property type="entry name" value="Aminotransferase_I/II_large"/>
</dbReference>
<evidence type="ECO:0000256" key="1">
    <source>
        <dbReference type="ARBA" id="ARBA00001933"/>
    </source>
</evidence>
<dbReference type="CDD" id="cd00609">
    <property type="entry name" value="AAT_like"/>
    <property type="match status" value="1"/>
</dbReference>
<dbReference type="EMBL" id="KQ087199">
    <property type="protein sequence ID" value="KLT42991.1"/>
    <property type="molecule type" value="Genomic_DNA"/>
</dbReference>
<dbReference type="GO" id="GO:0005739">
    <property type="term" value="C:mitochondrion"/>
    <property type="evidence" value="ECO:0007669"/>
    <property type="project" value="TreeGrafter"/>
</dbReference>
<dbReference type="PANTHER" id="PTHR43807:SF20">
    <property type="entry name" value="FI04487P"/>
    <property type="match status" value="1"/>
</dbReference>
<dbReference type="Gene3D" id="3.40.640.10">
    <property type="entry name" value="Type I PLP-dependent aspartate aminotransferase-like (Major domain)"/>
    <property type="match status" value="1"/>
</dbReference>
<feature type="domain" description="Aminotransferase class I/classII large" evidence="6">
    <location>
        <begin position="66"/>
        <end position="421"/>
    </location>
</feature>
<keyword evidence="3" id="KW-0032">Aminotransferase</keyword>
<dbReference type="PANTHER" id="PTHR43807">
    <property type="entry name" value="FI04487P"/>
    <property type="match status" value="1"/>
</dbReference>
<comment type="similarity">
    <text evidence="2">Belongs to the class-I pyridoxal-phosphate-dependent aminotransferase family.</text>
</comment>
<dbReference type="STRING" id="879819.A0A0J0XPF0"/>
<sequence>MLFRLARASARLTSFNRLPLVRAISTTPIMATSRTSVIPQAERMFDGGTHKLDVWTIFTPANVPADCINLGQGFMNWAPAEWIRKAAHKAMDEDIMVNHYAHPRGRPRLVKAISDVYSPTFPNLEGRKLRTEEIVVTAGANGGMYAALTAHLEPGDEVVLIEPFFDQYFATIGFQGAKPVYVPLHPPKEGGGKSSGADWTLDLAELEAAFTPKTKAIIVNTPHNPVGKVFTQEELEGIAKICIKHNVLVIADEVYDCMIYDGKKHFHIASLPGMWERTLSVFSGGKSFAATGWRVGWLVGPEALVSATLAAQSRIVFCTNGPMQEAIAIALEGAAERKFFETQVAEYQERRDILCSYFDQLGLPYTLPEGSYFVLVDMSRLKIPVDYPIPETCKGRGKDFAKCWWMANEIKVVSIPPSGPRRHRRELCSLRVLQGPRAPPCCGQAPSRAQALPPVDAVSEMGCLGNVVQEWGCHLADCDYEKDISALLSCMI</sequence>
<proteinExistence type="inferred from homology"/>
<evidence type="ECO:0000259" key="6">
    <source>
        <dbReference type="Pfam" id="PF00155"/>
    </source>
</evidence>
<name>A0A0J0XPF0_9TREE</name>
<keyword evidence="5" id="KW-0663">Pyridoxal phosphate</keyword>
<reference evidence="7 8" key="1">
    <citation type="submission" date="2015-03" db="EMBL/GenBank/DDBJ databases">
        <title>Genomics and transcriptomics of the oil-accumulating basidiomycete yeast T. oleaginosus allow insights into substrate utilization and the diverse evolutionary trajectories of mating systems in fungi.</title>
        <authorList>
            <consortium name="DOE Joint Genome Institute"/>
            <person name="Kourist R."/>
            <person name="Kracht O."/>
            <person name="Bracharz F."/>
            <person name="Lipzen A."/>
            <person name="Nolan M."/>
            <person name="Ohm R."/>
            <person name="Grigoriev I."/>
            <person name="Sun S."/>
            <person name="Heitman J."/>
            <person name="Bruck T."/>
            <person name="Nowrousian M."/>
        </authorList>
    </citation>
    <scope>NUCLEOTIDE SEQUENCE [LARGE SCALE GENOMIC DNA]</scope>
    <source>
        <strain evidence="7 8">IBC0246</strain>
    </source>
</reference>
<comment type="cofactor">
    <cofactor evidence="1">
        <name>pyridoxal 5'-phosphate</name>
        <dbReference type="ChEBI" id="CHEBI:597326"/>
    </cofactor>
</comment>
<dbReference type="InterPro" id="IPR015424">
    <property type="entry name" value="PyrdxlP-dep_Trfase"/>
</dbReference>
<evidence type="ECO:0000313" key="7">
    <source>
        <dbReference type="EMBL" id="KLT42991.1"/>
    </source>
</evidence>
<dbReference type="GO" id="GO:0030170">
    <property type="term" value="F:pyridoxal phosphate binding"/>
    <property type="evidence" value="ECO:0007669"/>
    <property type="project" value="InterPro"/>
</dbReference>
<protein>
    <submittedName>
        <fullName evidence="7">PLP-dependent transferase</fullName>
    </submittedName>
</protein>
<accession>A0A0J0XPF0</accession>
<evidence type="ECO:0000313" key="8">
    <source>
        <dbReference type="Proteomes" id="UP000053611"/>
    </source>
</evidence>
<dbReference type="SUPFAM" id="SSF53383">
    <property type="entry name" value="PLP-dependent transferases"/>
    <property type="match status" value="1"/>
</dbReference>
<dbReference type="GO" id="GO:0016212">
    <property type="term" value="F:kynurenine-oxoglutarate transaminase activity"/>
    <property type="evidence" value="ECO:0007669"/>
    <property type="project" value="TreeGrafter"/>
</dbReference>
<dbReference type="InterPro" id="IPR015422">
    <property type="entry name" value="PyrdxlP-dep_Trfase_small"/>
</dbReference>
<dbReference type="AlphaFoldDB" id="A0A0J0XPF0"/>
<gene>
    <name evidence="7" type="ORF">CC85DRAFT_284956</name>
</gene>
<evidence type="ECO:0000256" key="3">
    <source>
        <dbReference type="ARBA" id="ARBA00022576"/>
    </source>
</evidence>
<dbReference type="Pfam" id="PF00155">
    <property type="entry name" value="Aminotran_1_2"/>
    <property type="match status" value="1"/>
</dbReference>
<dbReference type="InterPro" id="IPR015421">
    <property type="entry name" value="PyrdxlP-dep_Trfase_major"/>
</dbReference>
<dbReference type="Gene3D" id="3.90.1150.10">
    <property type="entry name" value="Aspartate Aminotransferase, domain 1"/>
    <property type="match status" value="1"/>
</dbReference>
<keyword evidence="8" id="KW-1185">Reference proteome</keyword>
<evidence type="ECO:0000256" key="5">
    <source>
        <dbReference type="ARBA" id="ARBA00022898"/>
    </source>
</evidence>
<keyword evidence="4 7" id="KW-0808">Transferase</keyword>
<dbReference type="InterPro" id="IPR051326">
    <property type="entry name" value="Kynurenine-oxoglutarate_AT"/>
</dbReference>
<dbReference type="RefSeq" id="XP_018279482.1">
    <property type="nucleotide sequence ID" value="XM_018422929.1"/>
</dbReference>
<dbReference type="OrthoDB" id="2414662at2759"/>
<dbReference type="Proteomes" id="UP000053611">
    <property type="component" value="Unassembled WGS sequence"/>
</dbReference>
<evidence type="ECO:0000256" key="2">
    <source>
        <dbReference type="ARBA" id="ARBA00007441"/>
    </source>
</evidence>
<evidence type="ECO:0000256" key="4">
    <source>
        <dbReference type="ARBA" id="ARBA00022679"/>
    </source>
</evidence>
<organism evidence="7 8">
    <name type="scientific">Cutaneotrichosporon oleaginosum</name>
    <dbReference type="NCBI Taxonomy" id="879819"/>
    <lineage>
        <taxon>Eukaryota</taxon>
        <taxon>Fungi</taxon>
        <taxon>Dikarya</taxon>
        <taxon>Basidiomycota</taxon>
        <taxon>Agaricomycotina</taxon>
        <taxon>Tremellomycetes</taxon>
        <taxon>Trichosporonales</taxon>
        <taxon>Trichosporonaceae</taxon>
        <taxon>Cutaneotrichosporon</taxon>
    </lineage>
</organism>
<dbReference type="GeneID" id="28983532"/>